<dbReference type="AlphaFoldDB" id="A0AAV4UJE5"/>
<organism evidence="1 2">
    <name type="scientific">Caerostris darwini</name>
    <dbReference type="NCBI Taxonomy" id="1538125"/>
    <lineage>
        <taxon>Eukaryota</taxon>
        <taxon>Metazoa</taxon>
        <taxon>Ecdysozoa</taxon>
        <taxon>Arthropoda</taxon>
        <taxon>Chelicerata</taxon>
        <taxon>Arachnida</taxon>
        <taxon>Araneae</taxon>
        <taxon>Araneomorphae</taxon>
        <taxon>Entelegynae</taxon>
        <taxon>Araneoidea</taxon>
        <taxon>Araneidae</taxon>
        <taxon>Caerostris</taxon>
    </lineage>
</organism>
<sequence>MLFKSVKECPRKVLEKTLCNFEELLTILAEVDLQIKDPSCIVGLMRFNYRAEYAGYRFFWHVDSMDVRANERKRPSWILFEIHSPLSPVLNAQTSDTDKMY</sequence>
<gene>
    <name evidence="1" type="ORF">CDAR_284521</name>
</gene>
<comment type="caution">
    <text evidence="1">The sequence shown here is derived from an EMBL/GenBank/DDBJ whole genome shotgun (WGS) entry which is preliminary data.</text>
</comment>
<evidence type="ECO:0000313" key="2">
    <source>
        <dbReference type="Proteomes" id="UP001054837"/>
    </source>
</evidence>
<dbReference type="EMBL" id="BPLQ01011449">
    <property type="protein sequence ID" value="GIY57971.1"/>
    <property type="molecule type" value="Genomic_DNA"/>
</dbReference>
<proteinExistence type="predicted"/>
<evidence type="ECO:0000313" key="1">
    <source>
        <dbReference type="EMBL" id="GIY57971.1"/>
    </source>
</evidence>
<accession>A0AAV4UJE5</accession>
<name>A0AAV4UJE5_9ARAC</name>
<protein>
    <submittedName>
        <fullName evidence="1">Uncharacterized protein</fullName>
    </submittedName>
</protein>
<reference evidence="1 2" key="1">
    <citation type="submission" date="2021-06" db="EMBL/GenBank/DDBJ databases">
        <title>Caerostris darwini draft genome.</title>
        <authorList>
            <person name="Kono N."/>
            <person name="Arakawa K."/>
        </authorList>
    </citation>
    <scope>NUCLEOTIDE SEQUENCE [LARGE SCALE GENOMIC DNA]</scope>
</reference>
<keyword evidence="2" id="KW-1185">Reference proteome</keyword>
<dbReference type="Proteomes" id="UP001054837">
    <property type="component" value="Unassembled WGS sequence"/>
</dbReference>